<sequence>MPWHNGNMAWCASSEYIQCHDRATSWLETSVIIVCSL</sequence>
<proteinExistence type="predicted"/>
<dbReference type="EMBL" id="GBRH01203738">
    <property type="protein sequence ID" value="JAD94157.1"/>
    <property type="molecule type" value="Transcribed_RNA"/>
</dbReference>
<accession>A0A0A9EDR9</accession>
<reference evidence="1" key="2">
    <citation type="journal article" date="2015" name="Data Brief">
        <title>Shoot transcriptome of the giant reed, Arundo donax.</title>
        <authorList>
            <person name="Barrero R.A."/>
            <person name="Guerrero F.D."/>
            <person name="Moolhuijzen P."/>
            <person name="Goolsby J.A."/>
            <person name="Tidwell J."/>
            <person name="Bellgard S.E."/>
            <person name="Bellgard M.I."/>
        </authorList>
    </citation>
    <scope>NUCLEOTIDE SEQUENCE</scope>
    <source>
        <tissue evidence="1">Shoot tissue taken approximately 20 cm above the soil surface</tissue>
    </source>
</reference>
<dbReference type="AlphaFoldDB" id="A0A0A9EDR9"/>
<name>A0A0A9EDR9_ARUDO</name>
<protein>
    <submittedName>
        <fullName evidence="1">Uncharacterized protein</fullName>
    </submittedName>
</protein>
<evidence type="ECO:0000313" key="1">
    <source>
        <dbReference type="EMBL" id="JAD94157.1"/>
    </source>
</evidence>
<reference evidence="1" key="1">
    <citation type="submission" date="2014-09" db="EMBL/GenBank/DDBJ databases">
        <authorList>
            <person name="Magalhaes I.L.F."/>
            <person name="Oliveira U."/>
            <person name="Santos F.R."/>
            <person name="Vidigal T.H.D.A."/>
            <person name="Brescovit A.D."/>
            <person name="Santos A.J."/>
        </authorList>
    </citation>
    <scope>NUCLEOTIDE SEQUENCE</scope>
    <source>
        <tissue evidence="1">Shoot tissue taken approximately 20 cm above the soil surface</tissue>
    </source>
</reference>
<organism evidence="1">
    <name type="scientific">Arundo donax</name>
    <name type="common">Giant reed</name>
    <name type="synonym">Donax arundinaceus</name>
    <dbReference type="NCBI Taxonomy" id="35708"/>
    <lineage>
        <taxon>Eukaryota</taxon>
        <taxon>Viridiplantae</taxon>
        <taxon>Streptophyta</taxon>
        <taxon>Embryophyta</taxon>
        <taxon>Tracheophyta</taxon>
        <taxon>Spermatophyta</taxon>
        <taxon>Magnoliopsida</taxon>
        <taxon>Liliopsida</taxon>
        <taxon>Poales</taxon>
        <taxon>Poaceae</taxon>
        <taxon>PACMAD clade</taxon>
        <taxon>Arundinoideae</taxon>
        <taxon>Arundineae</taxon>
        <taxon>Arundo</taxon>
    </lineage>
</organism>